<dbReference type="Proteomes" id="UP000266673">
    <property type="component" value="Unassembled WGS sequence"/>
</dbReference>
<dbReference type="Pfam" id="PF02902">
    <property type="entry name" value="Peptidase_C48"/>
    <property type="match status" value="1"/>
</dbReference>
<organism evidence="7 8">
    <name type="scientific">Gigaspora rosea</name>
    <dbReference type="NCBI Taxonomy" id="44941"/>
    <lineage>
        <taxon>Eukaryota</taxon>
        <taxon>Fungi</taxon>
        <taxon>Fungi incertae sedis</taxon>
        <taxon>Mucoromycota</taxon>
        <taxon>Glomeromycotina</taxon>
        <taxon>Glomeromycetes</taxon>
        <taxon>Diversisporales</taxon>
        <taxon>Gigasporaceae</taxon>
        <taxon>Gigaspora</taxon>
    </lineage>
</organism>
<dbReference type="AlphaFoldDB" id="A0A397U5P4"/>
<comment type="similarity">
    <text evidence="1">Belongs to the peptidase C48 family.</text>
</comment>
<evidence type="ECO:0000256" key="1">
    <source>
        <dbReference type="ARBA" id="ARBA00005234"/>
    </source>
</evidence>
<protein>
    <recommendedName>
        <fullName evidence="6">Ubiquitin-like protease family profile domain-containing protein</fullName>
    </recommendedName>
</protein>
<dbReference type="STRING" id="44941.A0A397U5P4"/>
<accession>A0A397U5P4</accession>
<feature type="region of interest" description="Disordered" evidence="5">
    <location>
        <begin position="1"/>
        <end position="25"/>
    </location>
</feature>
<reference evidence="7 8" key="1">
    <citation type="submission" date="2018-06" db="EMBL/GenBank/DDBJ databases">
        <title>Comparative genomics reveals the genomic features of Rhizophagus irregularis, R. cerebriforme, R. diaphanum and Gigaspora rosea, and their symbiotic lifestyle signature.</title>
        <authorList>
            <person name="Morin E."/>
            <person name="San Clemente H."/>
            <person name="Chen E.C.H."/>
            <person name="De La Providencia I."/>
            <person name="Hainaut M."/>
            <person name="Kuo A."/>
            <person name="Kohler A."/>
            <person name="Murat C."/>
            <person name="Tang N."/>
            <person name="Roy S."/>
            <person name="Loubradou J."/>
            <person name="Henrissat B."/>
            <person name="Grigoriev I.V."/>
            <person name="Corradi N."/>
            <person name="Roux C."/>
            <person name="Martin F.M."/>
        </authorList>
    </citation>
    <scope>NUCLEOTIDE SEQUENCE [LARGE SCALE GENOMIC DNA]</scope>
    <source>
        <strain evidence="7 8">DAOM 194757</strain>
    </source>
</reference>
<dbReference type="Gene3D" id="1.10.418.20">
    <property type="match status" value="1"/>
</dbReference>
<evidence type="ECO:0000256" key="4">
    <source>
        <dbReference type="ARBA" id="ARBA00022807"/>
    </source>
</evidence>
<feature type="domain" description="Ubiquitin-like protease family profile" evidence="6">
    <location>
        <begin position="40"/>
        <end position="223"/>
    </location>
</feature>
<dbReference type="PANTHER" id="PTHR46915:SF2">
    <property type="entry name" value="UBIQUITIN-LIKE PROTEASE 4"/>
    <property type="match status" value="1"/>
</dbReference>
<dbReference type="PROSITE" id="PS50600">
    <property type="entry name" value="ULP_PROTEASE"/>
    <property type="match status" value="1"/>
</dbReference>
<evidence type="ECO:0000313" key="7">
    <source>
        <dbReference type="EMBL" id="RIB05582.1"/>
    </source>
</evidence>
<keyword evidence="4" id="KW-0788">Thiol protease</keyword>
<dbReference type="PANTHER" id="PTHR46915">
    <property type="entry name" value="UBIQUITIN-LIKE PROTEASE 4-RELATED"/>
    <property type="match status" value="1"/>
</dbReference>
<dbReference type="Gene3D" id="3.30.310.130">
    <property type="entry name" value="Ubiquitin-related"/>
    <property type="match status" value="1"/>
</dbReference>
<keyword evidence="2" id="KW-0645">Protease</keyword>
<dbReference type="InterPro" id="IPR038765">
    <property type="entry name" value="Papain-like_cys_pep_sf"/>
</dbReference>
<proteinExistence type="inferred from homology"/>
<dbReference type="GO" id="GO:0008234">
    <property type="term" value="F:cysteine-type peptidase activity"/>
    <property type="evidence" value="ECO:0007669"/>
    <property type="project" value="UniProtKB-KW"/>
</dbReference>
<name>A0A397U5P4_9GLOM</name>
<dbReference type="GO" id="GO:0019783">
    <property type="term" value="F:ubiquitin-like protein peptidase activity"/>
    <property type="evidence" value="ECO:0007669"/>
    <property type="project" value="UniProtKB-ARBA"/>
</dbReference>
<dbReference type="SUPFAM" id="SSF54001">
    <property type="entry name" value="Cysteine proteinases"/>
    <property type="match status" value="1"/>
</dbReference>
<evidence type="ECO:0000313" key="8">
    <source>
        <dbReference type="Proteomes" id="UP000266673"/>
    </source>
</evidence>
<comment type="caution">
    <text evidence="7">The sequence shown here is derived from an EMBL/GenBank/DDBJ whole genome shotgun (WGS) entry which is preliminary data.</text>
</comment>
<keyword evidence="3" id="KW-0378">Hydrolase</keyword>
<dbReference type="OrthoDB" id="442460at2759"/>
<gene>
    <name evidence="7" type="ORF">C2G38_2118048</name>
</gene>
<dbReference type="EMBL" id="QKWP01001958">
    <property type="protein sequence ID" value="RIB05582.1"/>
    <property type="molecule type" value="Genomic_DNA"/>
</dbReference>
<sequence length="272" mass="31938">MSSRNSPERESISDDSTDQSPFRDPDSELFSYRCAGYSPIQIMGSDYNRLKDDDELNDNLIVFYMRYCLEKLRQNNENDAKRYYLFDSFFYQKLSDVNSRNRNKDKVYETMSRWIKVDLLEFRYIFVPVCEDQHWYLVQIINPAGIISNPPDCHIAVYDSIATKFKHSSAVRILKNLLIDYVKDVKGKTISKSVKIPHSIVKTPKQLNTVDCGVYILHFIETFMENSSVLEEKIIDKETEDDNWNPNSLPTKRQTILEIIKDIETEYQTQSC</sequence>
<evidence type="ECO:0000259" key="6">
    <source>
        <dbReference type="PROSITE" id="PS50600"/>
    </source>
</evidence>
<keyword evidence="8" id="KW-1185">Reference proteome</keyword>
<dbReference type="GO" id="GO:0016926">
    <property type="term" value="P:protein desumoylation"/>
    <property type="evidence" value="ECO:0007669"/>
    <property type="project" value="UniProtKB-ARBA"/>
</dbReference>
<evidence type="ECO:0000256" key="3">
    <source>
        <dbReference type="ARBA" id="ARBA00022801"/>
    </source>
</evidence>
<evidence type="ECO:0000256" key="2">
    <source>
        <dbReference type="ARBA" id="ARBA00022670"/>
    </source>
</evidence>
<dbReference type="InterPro" id="IPR003653">
    <property type="entry name" value="Peptidase_C48_C"/>
</dbReference>
<feature type="compositionally biased region" description="Basic and acidic residues" evidence="5">
    <location>
        <begin position="1"/>
        <end position="12"/>
    </location>
</feature>
<evidence type="ECO:0000256" key="5">
    <source>
        <dbReference type="SAM" id="MobiDB-lite"/>
    </source>
</evidence>
<dbReference type="GO" id="GO:0006508">
    <property type="term" value="P:proteolysis"/>
    <property type="evidence" value="ECO:0007669"/>
    <property type="project" value="UniProtKB-KW"/>
</dbReference>